<organism evidence="9 10">
    <name type="scientific">Rhodococcus artemisiae</name>
    <dbReference type="NCBI Taxonomy" id="714159"/>
    <lineage>
        <taxon>Bacteria</taxon>
        <taxon>Bacillati</taxon>
        <taxon>Actinomycetota</taxon>
        <taxon>Actinomycetes</taxon>
        <taxon>Mycobacteriales</taxon>
        <taxon>Nocardiaceae</taxon>
        <taxon>Rhodococcus</taxon>
    </lineage>
</organism>
<evidence type="ECO:0000256" key="1">
    <source>
        <dbReference type="ARBA" id="ARBA00004651"/>
    </source>
</evidence>
<accession>A0ABU7L9V1</accession>
<evidence type="ECO:0000259" key="8">
    <source>
        <dbReference type="PROSITE" id="PS50850"/>
    </source>
</evidence>
<name>A0ABU7L9V1_9NOCA</name>
<dbReference type="InterPro" id="IPR020846">
    <property type="entry name" value="MFS_dom"/>
</dbReference>
<evidence type="ECO:0000256" key="6">
    <source>
        <dbReference type="ARBA" id="ARBA00023136"/>
    </source>
</evidence>
<reference evidence="9 10" key="1">
    <citation type="submission" date="2023-07" db="EMBL/GenBank/DDBJ databases">
        <authorList>
            <person name="Girao M."/>
            <person name="Carvalho M.F."/>
        </authorList>
    </citation>
    <scope>NUCLEOTIDE SEQUENCE [LARGE SCALE GENOMIC DNA]</scope>
    <source>
        <strain evidence="9 10">YIM65754</strain>
    </source>
</reference>
<dbReference type="PROSITE" id="PS50850">
    <property type="entry name" value="MFS"/>
    <property type="match status" value="1"/>
</dbReference>
<evidence type="ECO:0000256" key="7">
    <source>
        <dbReference type="SAM" id="Phobius"/>
    </source>
</evidence>
<feature type="transmembrane region" description="Helical" evidence="7">
    <location>
        <begin position="297"/>
        <end position="322"/>
    </location>
</feature>
<keyword evidence="3" id="KW-1003">Cell membrane</keyword>
<proteinExistence type="predicted"/>
<evidence type="ECO:0000256" key="4">
    <source>
        <dbReference type="ARBA" id="ARBA00022692"/>
    </source>
</evidence>
<dbReference type="Pfam" id="PF07690">
    <property type="entry name" value="MFS_1"/>
    <property type="match status" value="1"/>
</dbReference>
<dbReference type="PANTHER" id="PTHR23517">
    <property type="entry name" value="RESISTANCE PROTEIN MDTM, PUTATIVE-RELATED-RELATED"/>
    <property type="match status" value="1"/>
</dbReference>
<feature type="domain" description="Major facilitator superfamily (MFS) profile" evidence="8">
    <location>
        <begin position="1"/>
        <end position="387"/>
    </location>
</feature>
<keyword evidence="10" id="KW-1185">Reference proteome</keyword>
<evidence type="ECO:0000313" key="9">
    <source>
        <dbReference type="EMBL" id="MEE2058338.1"/>
    </source>
</evidence>
<dbReference type="Proteomes" id="UP001336020">
    <property type="component" value="Unassembled WGS sequence"/>
</dbReference>
<dbReference type="PANTHER" id="PTHR23517:SF13">
    <property type="entry name" value="MAJOR FACILITATOR SUPERFAMILY MFS_1"/>
    <property type="match status" value="1"/>
</dbReference>
<comment type="caution">
    <text evidence="9">The sequence shown here is derived from an EMBL/GenBank/DDBJ whole genome shotgun (WGS) entry which is preliminary data.</text>
</comment>
<evidence type="ECO:0000256" key="3">
    <source>
        <dbReference type="ARBA" id="ARBA00022475"/>
    </source>
</evidence>
<feature type="transmembrane region" description="Helical" evidence="7">
    <location>
        <begin position="237"/>
        <end position="259"/>
    </location>
</feature>
<feature type="transmembrane region" description="Helical" evidence="7">
    <location>
        <begin position="271"/>
        <end position="291"/>
    </location>
</feature>
<feature type="transmembrane region" description="Helical" evidence="7">
    <location>
        <begin position="160"/>
        <end position="181"/>
    </location>
</feature>
<dbReference type="Gene3D" id="1.20.1250.20">
    <property type="entry name" value="MFS general substrate transporter like domains"/>
    <property type="match status" value="1"/>
</dbReference>
<feature type="transmembrane region" description="Helical" evidence="7">
    <location>
        <begin position="359"/>
        <end position="379"/>
    </location>
</feature>
<protein>
    <submittedName>
        <fullName evidence="9">MFS transporter</fullName>
    </submittedName>
</protein>
<dbReference type="InterPro" id="IPR011701">
    <property type="entry name" value="MFS"/>
</dbReference>
<feature type="transmembrane region" description="Helical" evidence="7">
    <location>
        <begin position="70"/>
        <end position="87"/>
    </location>
</feature>
<gene>
    <name evidence="9" type="ORF">Q7514_12485</name>
</gene>
<sequence length="396" mass="41505">MFAPWARLSFAVFAVSWGANQFAPMQLVYREHLGLGSGSFTAMLGSYILGLIPALLYFGRVADRIGRRPVILAMVPVSIVSSVVLLLGAELPLLLYLGRVLAGLASGMAFGAGTAWMKELSVDAGPGVGARRAAVSLSAGFGCGALFAGLIAQWLPAPEVLTYVVHIALMAVALVLVWPVPDGHVPRTEQGSWRLSILSNPRFRWGVMPWAPWVFGCATVSFVTLPPLVSDSVSEVSIAFTGMIAALTLLTGALIQPWARRMARHDETLGVRLGVGIGVLGFAAGAGTAYTDGPWSVVVIVAAAVLLGAGYGILLISGLVAVEHIAPADELAQSVAVFYCLIYLGFAVPFVIALAAPHIGFGACFAAAAVLMCAALIFGRRVRINPPGRAHRRAHV</sequence>
<dbReference type="SUPFAM" id="SSF103473">
    <property type="entry name" value="MFS general substrate transporter"/>
    <property type="match status" value="1"/>
</dbReference>
<feature type="transmembrane region" description="Helical" evidence="7">
    <location>
        <begin position="93"/>
        <end position="112"/>
    </location>
</feature>
<feature type="transmembrane region" description="Helical" evidence="7">
    <location>
        <begin position="334"/>
        <end position="353"/>
    </location>
</feature>
<dbReference type="RefSeq" id="WP_330133588.1">
    <property type="nucleotide sequence ID" value="NZ_JAUTXY010000005.1"/>
</dbReference>
<comment type="subcellular location">
    <subcellularLocation>
        <location evidence="1">Cell membrane</location>
        <topology evidence="1">Multi-pass membrane protein</topology>
    </subcellularLocation>
</comment>
<feature type="transmembrane region" description="Helical" evidence="7">
    <location>
        <begin position="133"/>
        <end position="154"/>
    </location>
</feature>
<keyword evidence="5 7" id="KW-1133">Transmembrane helix</keyword>
<keyword evidence="4 7" id="KW-0812">Transmembrane</keyword>
<dbReference type="EMBL" id="JAUTXY010000005">
    <property type="protein sequence ID" value="MEE2058338.1"/>
    <property type="molecule type" value="Genomic_DNA"/>
</dbReference>
<feature type="transmembrane region" description="Helical" evidence="7">
    <location>
        <begin position="40"/>
        <end position="58"/>
    </location>
</feature>
<evidence type="ECO:0000256" key="5">
    <source>
        <dbReference type="ARBA" id="ARBA00022989"/>
    </source>
</evidence>
<feature type="transmembrane region" description="Helical" evidence="7">
    <location>
        <begin position="202"/>
        <end position="225"/>
    </location>
</feature>
<dbReference type="InterPro" id="IPR036259">
    <property type="entry name" value="MFS_trans_sf"/>
</dbReference>
<keyword evidence="6 7" id="KW-0472">Membrane</keyword>
<evidence type="ECO:0000256" key="2">
    <source>
        <dbReference type="ARBA" id="ARBA00022448"/>
    </source>
</evidence>
<dbReference type="InterPro" id="IPR050171">
    <property type="entry name" value="MFS_Transporters"/>
</dbReference>
<evidence type="ECO:0000313" key="10">
    <source>
        <dbReference type="Proteomes" id="UP001336020"/>
    </source>
</evidence>
<keyword evidence="2" id="KW-0813">Transport</keyword>